<feature type="compositionally biased region" description="Polar residues" evidence="1">
    <location>
        <begin position="38"/>
        <end position="47"/>
    </location>
</feature>
<name>A0A0A9A3D3_ARUDO</name>
<feature type="region of interest" description="Disordered" evidence="1">
    <location>
        <begin position="34"/>
        <end position="66"/>
    </location>
</feature>
<proteinExistence type="predicted"/>
<dbReference type="EMBL" id="GBRH01254370">
    <property type="protein sequence ID" value="JAD43525.1"/>
    <property type="molecule type" value="Transcribed_RNA"/>
</dbReference>
<reference evidence="2" key="1">
    <citation type="submission" date="2014-09" db="EMBL/GenBank/DDBJ databases">
        <authorList>
            <person name="Magalhaes I.L.F."/>
            <person name="Oliveira U."/>
            <person name="Santos F.R."/>
            <person name="Vidigal T.H.D.A."/>
            <person name="Brescovit A.D."/>
            <person name="Santos A.J."/>
        </authorList>
    </citation>
    <scope>NUCLEOTIDE SEQUENCE</scope>
    <source>
        <tissue evidence="2">Shoot tissue taken approximately 20 cm above the soil surface</tissue>
    </source>
</reference>
<organism evidence="2">
    <name type="scientific">Arundo donax</name>
    <name type="common">Giant reed</name>
    <name type="synonym">Donax arundinaceus</name>
    <dbReference type="NCBI Taxonomy" id="35708"/>
    <lineage>
        <taxon>Eukaryota</taxon>
        <taxon>Viridiplantae</taxon>
        <taxon>Streptophyta</taxon>
        <taxon>Embryophyta</taxon>
        <taxon>Tracheophyta</taxon>
        <taxon>Spermatophyta</taxon>
        <taxon>Magnoliopsida</taxon>
        <taxon>Liliopsida</taxon>
        <taxon>Poales</taxon>
        <taxon>Poaceae</taxon>
        <taxon>PACMAD clade</taxon>
        <taxon>Arundinoideae</taxon>
        <taxon>Arundineae</taxon>
        <taxon>Arundo</taxon>
    </lineage>
</organism>
<accession>A0A0A9A3D3</accession>
<feature type="compositionally biased region" description="Low complexity" evidence="1">
    <location>
        <begin position="56"/>
        <end position="66"/>
    </location>
</feature>
<dbReference type="AlphaFoldDB" id="A0A0A9A3D3"/>
<sequence length="66" mass="7368">MSLLRIIHLLHKVTITRRISLASSTKMLLLKSSKHTSGTSFCSNPDHQTARHTEPNSRSLSSPLRS</sequence>
<evidence type="ECO:0000313" key="2">
    <source>
        <dbReference type="EMBL" id="JAD43525.1"/>
    </source>
</evidence>
<protein>
    <submittedName>
        <fullName evidence="2">Uncharacterized protein</fullName>
    </submittedName>
</protein>
<reference evidence="2" key="2">
    <citation type="journal article" date="2015" name="Data Brief">
        <title>Shoot transcriptome of the giant reed, Arundo donax.</title>
        <authorList>
            <person name="Barrero R.A."/>
            <person name="Guerrero F.D."/>
            <person name="Moolhuijzen P."/>
            <person name="Goolsby J.A."/>
            <person name="Tidwell J."/>
            <person name="Bellgard S.E."/>
            <person name="Bellgard M.I."/>
        </authorList>
    </citation>
    <scope>NUCLEOTIDE SEQUENCE</scope>
    <source>
        <tissue evidence="2">Shoot tissue taken approximately 20 cm above the soil surface</tissue>
    </source>
</reference>
<evidence type="ECO:0000256" key="1">
    <source>
        <dbReference type="SAM" id="MobiDB-lite"/>
    </source>
</evidence>